<evidence type="ECO:0000259" key="7">
    <source>
        <dbReference type="Pfam" id="PF08767"/>
    </source>
</evidence>
<sequence length="125" mass="14652">MEGATMEFYLEEESDDGKYSKDSEDDDEQYCYASVLVSKLQPRFYQRVVRFVNELFESRNDISKFKDHIRDVLVQSKEFSDQDNKDLYVEEAAAQREREQQRMLSIPGLITPNDPRRDVGLIISG</sequence>
<keyword evidence="3" id="KW-0813">Transport</keyword>
<dbReference type="InterPro" id="IPR014877">
    <property type="entry name" value="XPO1_C_dom"/>
</dbReference>
<dbReference type="InterPro" id="IPR016024">
    <property type="entry name" value="ARM-type_fold"/>
</dbReference>
<name>A0A7J6EIB3_CANSA</name>
<feature type="region of interest" description="Disordered" evidence="6">
    <location>
        <begin position="1"/>
        <end position="25"/>
    </location>
</feature>
<comment type="subcellular location">
    <subcellularLocation>
        <location evidence="1">Nucleus</location>
    </subcellularLocation>
</comment>
<evidence type="ECO:0000256" key="1">
    <source>
        <dbReference type="ARBA" id="ARBA00004123"/>
    </source>
</evidence>
<dbReference type="GO" id="GO:0005049">
    <property type="term" value="F:nuclear export signal receptor activity"/>
    <property type="evidence" value="ECO:0007669"/>
    <property type="project" value="InterPro"/>
</dbReference>
<evidence type="ECO:0000256" key="4">
    <source>
        <dbReference type="ARBA" id="ARBA00022927"/>
    </source>
</evidence>
<evidence type="ECO:0000313" key="9">
    <source>
        <dbReference type="Proteomes" id="UP000583929"/>
    </source>
</evidence>
<evidence type="ECO:0000256" key="3">
    <source>
        <dbReference type="ARBA" id="ARBA00022448"/>
    </source>
</evidence>
<evidence type="ECO:0000256" key="2">
    <source>
        <dbReference type="ARBA" id="ARBA00009466"/>
    </source>
</evidence>
<evidence type="ECO:0000313" key="8">
    <source>
        <dbReference type="EMBL" id="KAF4358065.1"/>
    </source>
</evidence>
<evidence type="ECO:0000256" key="6">
    <source>
        <dbReference type="SAM" id="MobiDB-lite"/>
    </source>
</evidence>
<feature type="domain" description="Exportin-1 C-terminal" evidence="7">
    <location>
        <begin position="33"/>
        <end position="80"/>
    </location>
</feature>
<dbReference type="SUPFAM" id="SSF48371">
    <property type="entry name" value="ARM repeat"/>
    <property type="match status" value="1"/>
</dbReference>
<comment type="caution">
    <text evidence="8">The sequence shown here is derived from an EMBL/GenBank/DDBJ whole genome shotgun (WGS) entry which is preliminary data.</text>
</comment>
<accession>A0A7J6EIB3</accession>
<dbReference type="GO" id="GO:0005634">
    <property type="term" value="C:nucleus"/>
    <property type="evidence" value="ECO:0007669"/>
    <property type="project" value="UniProtKB-SubCell"/>
</dbReference>
<proteinExistence type="inferred from homology"/>
<dbReference type="AlphaFoldDB" id="A0A7J6EIB3"/>
<dbReference type="Gene3D" id="1.25.10.10">
    <property type="entry name" value="Leucine-rich Repeat Variant"/>
    <property type="match status" value="1"/>
</dbReference>
<dbReference type="InterPro" id="IPR011989">
    <property type="entry name" value="ARM-like"/>
</dbReference>
<dbReference type="GO" id="GO:0015031">
    <property type="term" value="P:protein transport"/>
    <property type="evidence" value="ECO:0007669"/>
    <property type="project" value="UniProtKB-KW"/>
</dbReference>
<dbReference type="EMBL" id="JAATIQ010000391">
    <property type="protein sequence ID" value="KAF4358065.1"/>
    <property type="molecule type" value="Genomic_DNA"/>
</dbReference>
<keyword evidence="9" id="KW-1185">Reference proteome</keyword>
<gene>
    <name evidence="8" type="ORF">G4B88_021814</name>
</gene>
<comment type="similarity">
    <text evidence="2">Belongs to the exportin family.</text>
</comment>
<evidence type="ECO:0000256" key="5">
    <source>
        <dbReference type="ARBA" id="ARBA00023242"/>
    </source>
</evidence>
<keyword evidence="5" id="KW-0539">Nucleus</keyword>
<keyword evidence="4" id="KW-0653">Protein transport</keyword>
<dbReference type="Pfam" id="PF08767">
    <property type="entry name" value="CRM1_C"/>
    <property type="match status" value="1"/>
</dbReference>
<dbReference type="Proteomes" id="UP000583929">
    <property type="component" value="Unassembled WGS sequence"/>
</dbReference>
<organism evidence="8 9">
    <name type="scientific">Cannabis sativa</name>
    <name type="common">Hemp</name>
    <name type="synonym">Marijuana</name>
    <dbReference type="NCBI Taxonomy" id="3483"/>
    <lineage>
        <taxon>Eukaryota</taxon>
        <taxon>Viridiplantae</taxon>
        <taxon>Streptophyta</taxon>
        <taxon>Embryophyta</taxon>
        <taxon>Tracheophyta</taxon>
        <taxon>Spermatophyta</taxon>
        <taxon>Magnoliopsida</taxon>
        <taxon>eudicotyledons</taxon>
        <taxon>Gunneridae</taxon>
        <taxon>Pentapetalae</taxon>
        <taxon>rosids</taxon>
        <taxon>fabids</taxon>
        <taxon>Rosales</taxon>
        <taxon>Cannabaceae</taxon>
        <taxon>Cannabis</taxon>
    </lineage>
</organism>
<protein>
    <recommendedName>
        <fullName evidence="7">Exportin-1 C-terminal domain-containing protein</fullName>
    </recommendedName>
</protein>
<reference evidence="8 9" key="1">
    <citation type="journal article" date="2020" name="bioRxiv">
        <title>Sequence and annotation of 42 cannabis genomes reveals extensive copy number variation in cannabinoid synthesis and pathogen resistance genes.</title>
        <authorList>
            <person name="Mckernan K.J."/>
            <person name="Helbert Y."/>
            <person name="Kane L.T."/>
            <person name="Ebling H."/>
            <person name="Zhang L."/>
            <person name="Liu B."/>
            <person name="Eaton Z."/>
            <person name="Mclaughlin S."/>
            <person name="Kingan S."/>
            <person name="Baybayan P."/>
            <person name="Concepcion G."/>
            <person name="Jordan M."/>
            <person name="Riva A."/>
            <person name="Barbazuk W."/>
            <person name="Harkins T."/>
        </authorList>
    </citation>
    <scope>NUCLEOTIDE SEQUENCE [LARGE SCALE GENOMIC DNA]</scope>
    <source>
        <strain evidence="9">cv. Jamaican Lion 4</strain>
        <tissue evidence="8">Leaf</tissue>
    </source>
</reference>